<accession>A0A378U2T5</accession>
<evidence type="ECO:0000313" key="1">
    <source>
        <dbReference type="EMBL" id="STZ69575.1"/>
    </source>
</evidence>
<protein>
    <recommendedName>
        <fullName evidence="3">Spheroidene monooxygenase</fullName>
    </recommendedName>
</protein>
<dbReference type="Proteomes" id="UP000255024">
    <property type="component" value="Unassembled WGS sequence"/>
</dbReference>
<dbReference type="InterPro" id="IPR049574">
    <property type="entry name" value="CrtA-like"/>
</dbReference>
<name>A0A378U2T5_MYROD</name>
<evidence type="ECO:0008006" key="3">
    <source>
        <dbReference type="Google" id="ProtNLM"/>
    </source>
</evidence>
<gene>
    <name evidence="1" type="ORF">NCTC11179_03084</name>
</gene>
<keyword evidence="2" id="KW-1185">Reference proteome</keyword>
<evidence type="ECO:0000313" key="2">
    <source>
        <dbReference type="Proteomes" id="UP000255024"/>
    </source>
</evidence>
<dbReference type="CDD" id="cd21650">
    <property type="entry name" value="CrtA-like"/>
    <property type="match status" value="1"/>
</dbReference>
<dbReference type="RefSeq" id="WP_115092272.1">
    <property type="nucleotide sequence ID" value="NZ_CP068107.1"/>
</dbReference>
<sequence>MTVFSYHLTQVSFLTALRLLFCPLKTKNIPGLVHADTMHSMILGSPVVSPARFLVRQLVVFAQWENEEALERYLKTNTLGKKLAQGWHTRLLFVRQWGTLSNYKIPNEGVALNSENEAVIAVTLARMQYFQIPRFIRWGRPTEKLVRDHPAPTLALASFKFPTTISTFSIWPSVKSMTDMVHGHSQVTEPHRHKEAMKERNRKDFHIEFSTLRFKPIAEYGTWQGQQDYILRANQKN</sequence>
<dbReference type="EMBL" id="UGQL01000002">
    <property type="protein sequence ID" value="STZ69575.1"/>
    <property type="molecule type" value="Genomic_DNA"/>
</dbReference>
<reference evidence="1 2" key="1">
    <citation type="submission" date="2018-06" db="EMBL/GenBank/DDBJ databases">
        <authorList>
            <consortium name="Pathogen Informatics"/>
            <person name="Doyle S."/>
        </authorList>
    </citation>
    <scope>NUCLEOTIDE SEQUENCE [LARGE SCALE GENOMIC DNA]</scope>
    <source>
        <strain evidence="1 2">NCTC11179</strain>
    </source>
</reference>
<organism evidence="1 2">
    <name type="scientific">Myroides odoratus</name>
    <name type="common">Flavobacterium odoratum</name>
    <dbReference type="NCBI Taxonomy" id="256"/>
    <lineage>
        <taxon>Bacteria</taxon>
        <taxon>Pseudomonadati</taxon>
        <taxon>Bacteroidota</taxon>
        <taxon>Flavobacteriia</taxon>
        <taxon>Flavobacteriales</taxon>
        <taxon>Flavobacteriaceae</taxon>
        <taxon>Myroides</taxon>
    </lineage>
</organism>
<proteinExistence type="predicted"/>
<dbReference type="AlphaFoldDB" id="A0A378U2T5"/>